<name>A0A653DJD0_CALMS</name>
<feature type="repeat" description="ANK" evidence="3">
    <location>
        <begin position="177"/>
        <end position="209"/>
    </location>
</feature>
<evidence type="ECO:0000256" key="1">
    <source>
        <dbReference type="ARBA" id="ARBA00022737"/>
    </source>
</evidence>
<reference evidence="4 5" key="1">
    <citation type="submission" date="2019-01" db="EMBL/GenBank/DDBJ databases">
        <authorList>
            <person name="Sayadi A."/>
        </authorList>
    </citation>
    <scope>NUCLEOTIDE SEQUENCE [LARGE SCALE GENOMIC DNA]</scope>
</reference>
<feature type="repeat" description="ANK" evidence="3">
    <location>
        <begin position="44"/>
        <end position="76"/>
    </location>
</feature>
<dbReference type="SUPFAM" id="SSF48403">
    <property type="entry name" value="Ankyrin repeat"/>
    <property type="match status" value="1"/>
</dbReference>
<dbReference type="PANTHER" id="PTHR24126">
    <property type="entry name" value="ANKYRIN REPEAT, PH AND SEC7 DOMAIN CONTAINING PROTEIN SECG-RELATED"/>
    <property type="match status" value="1"/>
</dbReference>
<proteinExistence type="predicted"/>
<dbReference type="PANTHER" id="PTHR24126:SF14">
    <property type="entry name" value="ANK_REP_REGION DOMAIN-CONTAINING PROTEIN"/>
    <property type="match status" value="1"/>
</dbReference>
<feature type="repeat" description="ANK" evidence="3">
    <location>
        <begin position="77"/>
        <end position="109"/>
    </location>
</feature>
<dbReference type="InterPro" id="IPR002110">
    <property type="entry name" value="Ankyrin_rpt"/>
</dbReference>
<dbReference type="PRINTS" id="PR01415">
    <property type="entry name" value="ANKYRIN"/>
</dbReference>
<keyword evidence="2 3" id="KW-0040">ANK repeat</keyword>
<evidence type="ECO:0000313" key="5">
    <source>
        <dbReference type="Proteomes" id="UP000410492"/>
    </source>
</evidence>
<dbReference type="SMART" id="SM00248">
    <property type="entry name" value="ANK"/>
    <property type="match status" value="8"/>
</dbReference>
<evidence type="ECO:0008006" key="6">
    <source>
        <dbReference type="Google" id="ProtNLM"/>
    </source>
</evidence>
<dbReference type="AlphaFoldDB" id="A0A653DJD0"/>
<evidence type="ECO:0000313" key="4">
    <source>
        <dbReference type="EMBL" id="VEN60303.1"/>
    </source>
</evidence>
<accession>A0A653DJD0</accession>
<organism evidence="4 5">
    <name type="scientific">Callosobruchus maculatus</name>
    <name type="common">Southern cowpea weevil</name>
    <name type="synonym">Pulse bruchid</name>
    <dbReference type="NCBI Taxonomy" id="64391"/>
    <lineage>
        <taxon>Eukaryota</taxon>
        <taxon>Metazoa</taxon>
        <taxon>Ecdysozoa</taxon>
        <taxon>Arthropoda</taxon>
        <taxon>Hexapoda</taxon>
        <taxon>Insecta</taxon>
        <taxon>Pterygota</taxon>
        <taxon>Neoptera</taxon>
        <taxon>Endopterygota</taxon>
        <taxon>Coleoptera</taxon>
        <taxon>Polyphaga</taxon>
        <taxon>Cucujiformia</taxon>
        <taxon>Chrysomeloidea</taxon>
        <taxon>Chrysomelidae</taxon>
        <taxon>Bruchinae</taxon>
        <taxon>Bruchini</taxon>
        <taxon>Callosobruchus</taxon>
    </lineage>
</organism>
<dbReference type="Gene3D" id="1.25.40.20">
    <property type="entry name" value="Ankyrin repeat-containing domain"/>
    <property type="match status" value="3"/>
</dbReference>
<dbReference type="Pfam" id="PF12796">
    <property type="entry name" value="Ank_2"/>
    <property type="match status" value="2"/>
</dbReference>
<dbReference type="PROSITE" id="PS50088">
    <property type="entry name" value="ANK_REPEAT"/>
    <property type="match status" value="4"/>
</dbReference>
<evidence type="ECO:0000256" key="2">
    <source>
        <dbReference type="ARBA" id="ARBA00023043"/>
    </source>
</evidence>
<dbReference type="Proteomes" id="UP000410492">
    <property type="component" value="Unassembled WGS sequence"/>
</dbReference>
<keyword evidence="5" id="KW-1185">Reference proteome</keyword>
<dbReference type="EMBL" id="CAACVG010012468">
    <property type="protein sequence ID" value="VEN60303.1"/>
    <property type="molecule type" value="Genomic_DNA"/>
</dbReference>
<gene>
    <name evidence="4" type="ORF">CALMAC_LOCUS18047</name>
</gene>
<feature type="repeat" description="ANK" evidence="3">
    <location>
        <begin position="210"/>
        <end position="243"/>
    </location>
</feature>
<keyword evidence="1" id="KW-0677">Repeat</keyword>
<dbReference type="InterPro" id="IPR036770">
    <property type="entry name" value="Ankyrin_rpt-contain_sf"/>
</dbReference>
<evidence type="ECO:0000256" key="3">
    <source>
        <dbReference type="PROSITE-ProRule" id="PRU00023"/>
    </source>
</evidence>
<dbReference type="PROSITE" id="PS50297">
    <property type="entry name" value="ANK_REP_REGION"/>
    <property type="match status" value="4"/>
</dbReference>
<sequence length="333" mass="36296">MDLEASFMDFDLLEVARKGCFSVVDLALENLELYEFSVDSQDENGNTLLHYAAATGNLDTTSKLITLGAYTNILNNKGETPLHVACLQAQLPIAELLIKNGANINATDFAKETPVFKAVRGGNRKLTKFILSKGAILNRYNIINEGLLHLSVIHDDIELAKLLLDHEEDPNEFTNAEGTTPLHLATELNNSAMVSLLVEKKADVSLEDIDGYTALHVAAKTRDSSEVLKTLTNNGASLDAKTFNGDLPIHVAAGSGNIEAFMFLYKKTETAVTNGIGLTATQVAEINGDPVMLRLLKDLDKNNNSGIPVPVQKKPRARRNSVRFSINTTFTKE</sequence>
<protein>
    <recommendedName>
        <fullName evidence="6">PRANC domain-containing protein</fullName>
    </recommendedName>
</protein>
<dbReference type="OrthoDB" id="6739670at2759"/>